<name>A0A3B0U1Q5_9ZZZZ</name>
<dbReference type="Pfam" id="PF13358">
    <property type="entry name" value="DDE_3"/>
    <property type="match status" value="1"/>
</dbReference>
<organism evidence="2">
    <name type="scientific">hydrothermal vent metagenome</name>
    <dbReference type="NCBI Taxonomy" id="652676"/>
    <lineage>
        <taxon>unclassified sequences</taxon>
        <taxon>metagenomes</taxon>
        <taxon>ecological metagenomes</taxon>
    </lineage>
</organism>
<proteinExistence type="predicted"/>
<dbReference type="InterPro" id="IPR038717">
    <property type="entry name" value="Tc1-like_DDE_dom"/>
</dbReference>
<feature type="non-terminal residue" evidence="2">
    <location>
        <position position="198"/>
    </location>
</feature>
<dbReference type="AlphaFoldDB" id="A0A3B0U1Q5"/>
<dbReference type="Gene3D" id="3.30.420.10">
    <property type="entry name" value="Ribonuclease H-like superfamily/Ribonuclease H"/>
    <property type="match status" value="1"/>
</dbReference>
<dbReference type="NCBIfam" id="NF033545">
    <property type="entry name" value="transpos_IS630"/>
    <property type="match status" value="1"/>
</dbReference>
<feature type="domain" description="Tc1-like transposase DDE" evidence="1">
    <location>
        <begin position="58"/>
        <end position="197"/>
    </location>
</feature>
<dbReference type="GO" id="GO:0003676">
    <property type="term" value="F:nucleic acid binding"/>
    <property type="evidence" value="ECO:0007669"/>
    <property type="project" value="InterPro"/>
</dbReference>
<dbReference type="PANTHER" id="PTHR46564:SF1">
    <property type="entry name" value="TRANSPOSASE"/>
    <property type="match status" value="1"/>
</dbReference>
<gene>
    <name evidence="2" type="ORF">MNBD_ALPHA11-792</name>
</gene>
<evidence type="ECO:0000259" key="1">
    <source>
        <dbReference type="Pfam" id="PF13358"/>
    </source>
</evidence>
<accession>A0A3B0U1Q5</accession>
<reference evidence="2" key="1">
    <citation type="submission" date="2018-06" db="EMBL/GenBank/DDBJ databases">
        <authorList>
            <person name="Zhirakovskaya E."/>
        </authorList>
    </citation>
    <scope>NUCLEOTIDE SEQUENCE</scope>
</reference>
<dbReference type="PANTHER" id="PTHR46564">
    <property type="entry name" value="TRANSPOSASE"/>
    <property type="match status" value="1"/>
</dbReference>
<dbReference type="InterPro" id="IPR047655">
    <property type="entry name" value="Transpos_IS630-like"/>
</dbReference>
<dbReference type="EMBL" id="UOEQ01000051">
    <property type="protein sequence ID" value="VAW14724.1"/>
    <property type="molecule type" value="Genomic_DNA"/>
</dbReference>
<sequence length="198" mass="21930">MFASTAQSVFIQRPSVVLCASGGGALKKTVFATERDREDIRQARDSWKEWQKTCDLSRLVFLDETGARTDMIRRYGRAKGGARCFDDAPGGHWKSMTFIAGLRRDAISAPWCLDGAMDGKAFKTYLETQLAPTLKPGDIVIADNLSAHKVAGVKEIIEQAGATIIYLPPYSPDLNPIEQVFAKLKKLLRKAMARSYET</sequence>
<evidence type="ECO:0000313" key="2">
    <source>
        <dbReference type="EMBL" id="VAW14724.1"/>
    </source>
</evidence>
<dbReference type="InterPro" id="IPR036397">
    <property type="entry name" value="RNaseH_sf"/>
</dbReference>
<protein>
    <submittedName>
        <fullName evidence="2">Mobile element protein</fullName>
    </submittedName>
</protein>